<dbReference type="InterPro" id="IPR010736">
    <property type="entry name" value="SHIPPO-rpt"/>
</dbReference>
<name>A0A250WVE6_9CHLO</name>
<evidence type="ECO:0000256" key="1">
    <source>
        <dbReference type="SAM" id="MobiDB-lite"/>
    </source>
</evidence>
<evidence type="ECO:0008006" key="4">
    <source>
        <dbReference type="Google" id="ProtNLM"/>
    </source>
</evidence>
<dbReference type="OrthoDB" id="406368at2759"/>
<feature type="region of interest" description="Disordered" evidence="1">
    <location>
        <begin position="107"/>
        <end position="127"/>
    </location>
</feature>
<feature type="region of interest" description="Disordered" evidence="1">
    <location>
        <begin position="232"/>
        <end position="251"/>
    </location>
</feature>
<protein>
    <recommendedName>
        <fullName evidence="4">Flagellar associated protein</fullName>
    </recommendedName>
</protein>
<gene>
    <name evidence="2" type="ORF">CEUSTIGMA_g2222.t1</name>
</gene>
<organism evidence="2 3">
    <name type="scientific">Chlamydomonas eustigma</name>
    <dbReference type="NCBI Taxonomy" id="1157962"/>
    <lineage>
        <taxon>Eukaryota</taxon>
        <taxon>Viridiplantae</taxon>
        <taxon>Chlorophyta</taxon>
        <taxon>core chlorophytes</taxon>
        <taxon>Chlorophyceae</taxon>
        <taxon>CS clade</taxon>
        <taxon>Chlamydomonadales</taxon>
        <taxon>Chlamydomonadaceae</taxon>
        <taxon>Chlamydomonas</taxon>
    </lineage>
</organism>
<sequence>MAFEVAGSKTTFGEQILSTKPTSARTNFGSSYRTEKLFEESFQHKLLGGTSKGVTTEVKSGFGHQVASQNINAPLSTFGNRYPTDADMVKEARPGPGSYDSIQTAVGKQKLSQNPNLPEYRTGTGGRFGQFKSQFKKEYMTPAANDFRPASGWLGDAPNYSFHGKGRRADIVNGLSGQRPTCSDDPGPGTYESSMSIGPQVDSRKHSSQRTRVGTADRDVRFKQYVSKEHEGDLFGKHSPAPNKYNPSIRPLSRVRTPQSFAFGTGDRFSEIKSDNGRVLKVWTPGPGTYVV</sequence>
<dbReference type="Proteomes" id="UP000232323">
    <property type="component" value="Unassembled WGS sequence"/>
</dbReference>
<dbReference type="PANTHER" id="PTHR40429">
    <property type="entry name" value="FLAGELLAR ASSOCIATED PROTEIN"/>
    <property type="match status" value="1"/>
</dbReference>
<dbReference type="EMBL" id="BEGY01000009">
    <property type="protein sequence ID" value="GAX74775.1"/>
    <property type="molecule type" value="Genomic_DNA"/>
</dbReference>
<evidence type="ECO:0000313" key="2">
    <source>
        <dbReference type="EMBL" id="GAX74775.1"/>
    </source>
</evidence>
<dbReference type="AlphaFoldDB" id="A0A250WVE6"/>
<dbReference type="PANTHER" id="PTHR40429:SF1">
    <property type="entry name" value="FLAGELLAR ASSOCIATED PROTEIN"/>
    <property type="match status" value="1"/>
</dbReference>
<evidence type="ECO:0000313" key="3">
    <source>
        <dbReference type="Proteomes" id="UP000232323"/>
    </source>
</evidence>
<feature type="region of interest" description="Disordered" evidence="1">
    <location>
        <begin position="171"/>
        <end position="216"/>
    </location>
</feature>
<comment type="caution">
    <text evidence="2">The sequence shown here is derived from an EMBL/GenBank/DDBJ whole genome shotgun (WGS) entry which is preliminary data.</text>
</comment>
<proteinExistence type="predicted"/>
<feature type="compositionally biased region" description="Polar residues" evidence="1">
    <location>
        <begin position="107"/>
        <end position="116"/>
    </location>
</feature>
<keyword evidence="3" id="KW-1185">Reference proteome</keyword>
<reference evidence="2 3" key="1">
    <citation type="submission" date="2017-08" db="EMBL/GenBank/DDBJ databases">
        <title>Acidophilic green algal genome provides insights into adaptation to an acidic environment.</title>
        <authorList>
            <person name="Hirooka S."/>
            <person name="Hirose Y."/>
            <person name="Kanesaki Y."/>
            <person name="Higuchi S."/>
            <person name="Fujiwara T."/>
            <person name="Onuma R."/>
            <person name="Era A."/>
            <person name="Ohbayashi R."/>
            <person name="Uzuka A."/>
            <person name="Nozaki H."/>
            <person name="Yoshikawa H."/>
            <person name="Miyagishima S.Y."/>
        </authorList>
    </citation>
    <scope>NUCLEOTIDE SEQUENCE [LARGE SCALE GENOMIC DNA]</scope>
    <source>
        <strain evidence="2 3">NIES-2499</strain>
    </source>
</reference>
<accession>A0A250WVE6</accession>
<dbReference type="Pfam" id="PF07004">
    <property type="entry name" value="SHIPPO-rpt"/>
    <property type="match status" value="2"/>
</dbReference>